<dbReference type="InterPro" id="IPR036291">
    <property type="entry name" value="NAD(P)-bd_dom_sf"/>
</dbReference>
<dbReference type="InterPro" id="IPR002347">
    <property type="entry name" value="SDR_fam"/>
</dbReference>
<dbReference type="EMBL" id="JARXNH020000041">
    <property type="protein sequence ID" value="MEK0246839.1"/>
    <property type="molecule type" value="Genomic_DNA"/>
</dbReference>
<evidence type="ECO:0000256" key="2">
    <source>
        <dbReference type="ARBA" id="ARBA00023002"/>
    </source>
</evidence>
<dbReference type="NCBIfam" id="NF009466">
    <property type="entry name" value="PRK12826.1-2"/>
    <property type="match status" value="1"/>
</dbReference>
<keyword evidence="5" id="KW-1185">Reference proteome</keyword>
<dbReference type="NCBIfam" id="NF005559">
    <property type="entry name" value="PRK07231.1"/>
    <property type="match status" value="1"/>
</dbReference>
<dbReference type="CDD" id="cd05233">
    <property type="entry name" value="SDR_c"/>
    <property type="match status" value="1"/>
</dbReference>
<dbReference type="SMART" id="SM00822">
    <property type="entry name" value="PKS_KR"/>
    <property type="match status" value="1"/>
</dbReference>
<keyword evidence="2" id="KW-0560">Oxidoreductase</keyword>
<dbReference type="PROSITE" id="PS00061">
    <property type="entry name" value="ADH_SHORT"/>
    <property type="match status" value="1"/>
</dbReference>
<evidence type="ECO:0000256" key="1">
    <source>
        <dbReference type="ARBA" id="ARBA00006484"/>
    </source>
</evidence>
<comment type="caution">
    <text evidence="4">The sequence shown here is derived from an EMBL/GenBank/DDBJ whole genome shotgun (WGS) entry which is preliminary data.</text>
</comment>
<accession>A0ABU8Z1E3</accession>
<organism evidence="4 5">
    <name type="scientific">Raoultella scottii</name>
    <dbReference type="NCBI Taxonomy" id="3040937"/>
    <lineage>
        <taxon>Bacteria</taxon>
        <taxon>Pseudomonadati</taxon>
        <taxon>Pseudomonadota</taxon>
        <taxon>Gammaproteobacteria</taxon>
        <taxon>Enterobacterales</taxon>
        <taxon>Enterobacteriaceae</taxon>
        <taxon>Klebsiella/Raoultella group</taxon>
        <taxon>Raoultella</taxon>
    </lineage>
</organism>
<dbReference type="SUPFAM" id="SSF51735">
    <property type="entry name" value="NAD(P)-binding Rossmann-fold domains"/>
    <property type="match status" value="1"/>
</dbReference>
<dbReference type="Gene3D" id="3.40.50.720">
    <property type="entry name" value="NAD(P)-binding Rossmann-like Domain"/>
    <property type="match status" value="1"/>
</dbReference>
<dbReference type="NCBIfam" id="NF005309">
    <property type="entry name" value="PRK06841.1"/>
    <property type="match status" value="1"/>
</dbReference>
<proteinExistence type="inferred from homology"/>
<name>A0ABU8Z1E3_9ENTR</name>
<dbReference type="InterPro" id="IPR020904">
    <property type="entry name" value="Sc_DH/Rdtase_CS"/>
</dbReference>
<dbReference type="Pfam" id="PF13561">
    <property type="entry name" value="adh_short_C2"/>
    <property type="match status" value="1"/>
</dbReference>
<dbReference type="RefSeq" id="WP_331833542.1">
    <property type="nucleotide sequence ID" value="NZ_JARXNH020000041.1"/>
</dbReference>
<dbReference type="InterPro" id="IPR057326">
    <property type="entry name" value="KR_dom"/>
</dbReference>
<dbReference type="PANTHER" id="PTHR42760">
    <property type="entry name" value="SHORT-CHAIN DEHYDROGENASES/REDUCTASES FAMILY MEMBER"/>
    <property type="match status" value="1"/>
</dbReference>
<evidence type="ECO:0000259" key="3">
    <source>
        <dbReference type="SMART" id="SM00822"/>
    </source>
</evidence>
<gene>
    <name evidence="4" type="ORF">QFI66_001615</name>
</gene>
<protein>
    <submittedName>
        <fullName evidence="4">SDR family oxidoreductase</fullName>
    </submittedName>
</protein>
<dbReference type="PANTHER" id="PTHR42760:SF115">
    <property type="entry name" value="3-OXOACYL-[ACYL-CARRIER-PROTEIN] REDUCTASE FABG"/>
    <property type="match status" value="1"/>
</dbReference>
<dbReference type="PRINTS" id="PR00080">
    <property type="entry name" value="SDRFAMILY"/>
</dbReference>
<evidence type="ECO:0000313" key="5">
    <source>
        <dbReference type="Proteomes" id="UP001334005"/>
    </source>
</evidence>
<comment type="similarity">
    <text evidence="1">Belongs to the short-chain dehydrogenases/reductases (SDR) family.</text>
</comment>
<dbReference type="Proteomes" id="UP001334005">
    <property type="component" value="Unassembled WGS sequence"/>
</dbReference>
<dbReference type="PRINTS" id="PR00081">
    <property type="entry name" value="GDHRDH"/>
</dbReference>
<evidence type="ECO:0000313" key="4">
    <source>
        <dbReference type="EMBL" id="MEK0246839.1"/>
    </source>
</evidence>
<reference evidence="4 5" key="1">
    <citation type="submission" date="2024-03" db="EMBL/GenBank/DDBJ databases">
        <title>Two novel Raoultella species associated with bleeding cankers of broadleaf hosts, Raoultella scottia sp. nov. and Raoultella lignicola sp. nov.</title>
        <authorList>
            <person name="Brady C.L."/>
        </authorList>
    </citation>
    <scope>NUCLEOTIDE SEQUENCE [LARGE SCALE GENOMIC DNA]</scope>
    <source>
        <strain evidence="4 5">BAC 10a-01-01</strain>
    </source>
</reference>
<sequence>MKSQLPNSASSLFSLSGKVALVTGGANGIGRAIAECFAEQGARVVLLDRAEDVLQVANSYGENMHGIQLDVTNKADVEQALEAAVKHFGQIDILVNSAGIVILQPAEEVSEDAWDKTIAVNLKGVFLVSQAAGQYFIRQGHGRIINLASQAGVVALPNHLAYCTSKAGVIGMTQVMALEWGPRNVQVNAISPTVVLTDLGRKAWSGPVADEMKSKIPLRRFAEPQDIASAALFLASDAANMVTGANLVVDGGYTIQ</sequence>
<feature type="domain" description="Ketoreductase" evidence="3">
    <location>
        <begin position="18"/>
        <end position="207"/>
    </location>
</feature>